<evidence type="ECO:0000256" key="1">
    <source>
        <dbReference type="SAM" id="MobiDB-lite"/>
    </source>
</evidence>
<dbReference type="Gramene" id="mRNA:HanXRQr2_Chr14g0632131">
    <property type="protein sequence ID" value="CDS:HanXRQr2_Chr14g0632131.1"/>
    <property type="gene ID" value="HanXRQr2_Chr14g0632131"/>
</dbReference>
<evidence type="ECO:0000256" key="2">
    <source>
        <dbReference type="SAM" id="SignalP"/>
    </source>
</evidence>
<dbReference type="InParanoid" id="A0A251SEC4"/>
<feature type="region of interest" description="Disordered" evidence="1">
    <location>
        <begin position="27"/>
        <end position="51"/>
    </location>
</feature>
<dbReference type="EMBL" id="MNCJ02000329">
    <property type="protein sequence ID" value="KAF5768074.1"/>
    <property type="molecule type" value="Genomic_DNA"/>
</dbReference>
<evidence type="ECO:0000313" key="3">
    <source>
        <dbReference type="EMBL" id="KAF5768074.1"/>
    </source>
</evidence>
<keyword evidence="2" id="KW-0732">Signal</keyword>
<gene>
    <name evidence="4" type="ORF">HannXRQ_Chr14g0432061</name>
    <name evidence="3" type="ORF">HanXRQr2_Chr14g0632131</name>
</gene>
<dbReference type="EMBL" id="CM007903">
    <property type="protein sequence ID" value="OTF97204.1"/>
    <property type="molecule type" value="Genomic_DNA"/>
</dbReference>
<reference evidence="3 5" key="1">
    <citation type="journal article" date="2017" name="Nature">
        <title>The sunflower genome provides insights into oil metabolism, flowering and Asterid evolution.</title>
        <authorList>
            <person name="Badouin H."/>
            <person name="Gouzy J."/>
            <person name="Grassa C.J."/>
            <person name="Murat F."/>
            <person name="Staton S.E."/>
            <person name="Cottret L."/>
            <person name="Lelandais-Briere C."/>
            <person name="Owens G.L."/>
            <person name="Carrere S."/>
            <person name="Mayjonade B."/>
            <person name="Legrand L."/>
            <person name="Gill N."/>
            <person name="Kane N.C."/>
            <person name="Bowers J.E."/>
            <person name="Hubner S."/>
            <person name="Bellec A."/>
            <person name="Berard A."/>
            <person name="Berges H."/>
            <person name="Blanchet N."/>
            <person name="Boniface M.C."/>
            <person name="Brunel D."/>
            <person name="Catrice O."/>
            <person name="Chaidir N."/>
            <person name="Claudel C."/>
            <person name="Donnadieu C."/>
            <person name="Faraut T."/>
            <person name="Fievet G."/>
            <person name="Helmstetter N."/>
            <person name="King M."/>
            <person name="Knapp S.J."/>
            <person name="Lai Z."/>
            <person name="Le Paslier M.C."/>
            <person name="Lippi Y."/>
            <person name="Lorenzon L."/>
            <person name="Mandel J.R."/>
            <person name="Marage G."/>
            <person name="Marchand G."/>
            <person name="Marquand E."/>
            <person name="Bret-Mestries E."/>
            <person name="Morien E."/>
            <person name="Nambeesan S."/>
            <person name="Nguyen T."/>
            <person name="Pegot-Espagnet P."/>
            <person name="Pouilly N."/>
            <person name="Raftis F."/>
            <person name="Sallet E."/>
            <person name="Schiex T."/>
            <person name="Thomas J."/>
            <person name="Vandecasteele C."/>
            <person name="Vares D."/>
            <person name="Vear F."/>
            <person name="Vautrin S."/>
            <person name="Crespi M."/>
            <person name="Mangin B."/>
            <person name="Burke J.M."/>
            <person name="Salse J."/>
            <person name="Munos S."/>
            <person name="Vincourt P."/>
            <person name="Rieseberg L.H."/>
            <person name="Langlade N.B."/>
        </authorList>
    </citation>
    <scope>NUCLEOTIDE SEQUENCE [LARGE SCALE GENOMIC DNA]</scope>
    <source>
        <strain evidence="5">cv. SF193</strain>
        <tissue evidence="3">Leaves</tissue>
    </source>
</reference>
<accession>A0A251SEC4</accession>
<organism evidence="4 5">
    <name type="scientific">Helianthus annuus</name>
    <name type="common">Common sunflower</name>
    <dbReference type="NCBI Taxonomy" id="4232"/>
    <lineage>
        <taxon>Eukaryota</taxon>
        <taxon>Viridiplantae</taxon>
        <taxon>Streptophyta</taxon>
        <taxon>Embryophyta</taxon>
        <taxon>Tracheophyta</taxon>
        <taxon>Spermatophyta</taxon>
        <taxon>Magnoliopsida</taxon>
        <taxon>eudicotyledons</taxon>
        <taxon>Gunneridae</taxon>
        <taxon>Pentapetalae</taxon>
        <taxon>asterids</taxon>
        <taxon>campanulids</taxon>
        <taxon>Asterales</taxon>
        <taxon>Asteraceae</taxon>
        <taxon>Asteroideae</taxon>
        <taxon>Heliantheae alliance</taxon>
        <taxon>Heliantheae</taxon>
        <taxon>Helianthus</taxon>
    </lineage>
</organism>
<reference evidence="4" key="2">
    <citation type="submission" date="2017-02" db="EMBL/GenBank/DDBJ databases">
        <title>Sunflower complete genome.</title>
        <authorList>
            <person name="Langlade N."/>
            <person name="Munos S."/>
        </authorList>
    </citation>
    <scope>NUCLEOTIDE SEQUENCE [LARGE SCALE GENOMIC DNA]</scope>
    <source>
        <tissue evidence="4">Leaves</tissue>
    </source>
</reference>
<name>A0A251SEC4_HELAN</name>
<reference evidence="3" key="3">
    <citation type="submission" date="2020-06" db="EMBL/GenBank/DDBJ databases">
        <title>Helianthus annuus Genome sequencing and assembly Release 2.</title>
        <authorList>
            <person name="Gouzy J."/>
            <person name="Langlade N."/>
            <person name="Munos S."/>
        </authorList>
    </citation>
    <scope>NUCLEOTIDE SEQUENCE</scope>
    <source>
        <tissue evidence="3">Leaves</tissue>
    </source>
</reference>
<feature type="compositionally biased region" description="Basic and acidic residues" evidence="1">
    <location>
        <begin position="32"/>
        <end position="51"/>
    </location>
</feature>
<feature type="signal peptide" evidence="2">
    <location>
        <begin position="1"/>
        <end position="21"/>
    </location>
</feature>
<evidence type="ECO:0000313" key="4">
    <source>
        <dbReference type="EMBL" id="OTF97204.1"/>
    </source>
</evidence>
<dbReference type="AlphaFoldDB" id="A0A251SEC4"/>
<feature type="chain" id="PRO_5041084252" evidence="2">
    <location>
        <begin position="22"/>
        <end position="51"/>
    </location>
</feature>
<dbReference type="Proteomes" id="UP000215914">
    <property type="component" value="Chromosome 14"/>
</dbReference>
<keyword evidence="5" id="KW-1185">Reference proteome</keyword>
<protein>
    <submittedName>
        <fullName evidence="4">Uncharacterized protein</fullName>
    </submittedName>
</protein>
<evidence type="ECO:0000313" key="5">
    <source>
        <dbReference type="Proteomes" id="UP000215914"/>
    </source>
</evidence>
<sequence length="51" mass="6267">MSYPFTCVLMFQLLIFHLTCPSHKRYAAKKKEKQEKGIRDREHREKDMRKI</sequence>
<proteinExistence type="predicted"/>